<dbReference type="InterPro" id="IPR000109">
    <property type="entry name" value="POT_fam"/>
</dbReference>
<evidence type="ECO:0000256" key="5">
    <source>
        <dbReference type="ARBA" id="ARBA00022856"/>
    </source>
</evidence>
<evidence type="ECO:0000313" key="12">
    <source>
        <dbReference type="Proteomes" id="UP000887567"/>
    </source>
</evidence>
<dbReference type="Gene3D" id="1.20.1250.20">
    <property type="entry name" value="MFS general substrate transporter like domains"/>
    <property type="match status" value="1"/>
</dbReference>
<evidence type="ECO:0000256" key="3">
    <source>
        <dbReference type="ARBA" id="ARBA00022448"/>
    </source>
</evidence>
<feature type="transmembrane region" description="Helical" evidence="10">
    <location>
        <begin position="309"/>
        <end position="327"/>
    </location>
</feature>
<protein>
    <submittedName>
        <fullName evidence="11">Uncharacterized protein</fullName>
    </submittedName>
</protein>
<evidence type="ECO:0000313" key="11">
    <source>
        <dbReference type="EnsemblMetazoa" id="XP_020904112.1"/>
    </source>
</evidence>
<proteinExistence type="inferred from homology"/>
<keyword evidence="7 10" id="KW-1133">Transmembrane helix</keyword>
<dbReference type="RefSeq" id="XP_020904112.1">
    <property type="nucleotide sequence ID" value="XM_021048453.2"/>
</dbReference>
<evidence type="ECO:0000256" key="4">
    <source>
        <dbReference type="ARBA" id="ARBA00022692"/>
    </source>
</evidence>
<keyword evidence="12" id="KW-1185">Reference proteome</keyword>
<feature type="transmembrane region" description="Helical" evidence="10">
    <location>
        <begin position="232"/>
        <end position="251"/>
    </location>
</feature>
<evidence type="ECO:0000256" key="7">
    <source>
        <dbReference type="ARBA" id="ARBA00022989"/>
    </source>
</evidence>
<dbReference type="InterPro" id="IPR036259">
    <property type="entry name" value="MFS_trans_sf"/>
</dbReference>
<name>A0A913XFU8_EXADI</name>
<dbReference type="GO" id="GO:0015031">
    <property type="term" value="P:protein transport"/>
    <property type="evidence" value="ECO:0007669"/>
    <property type="project" value="UniProtKB-KW"/>
</dbReference>
<evidence type="ECO:0000256" key="1">
    <source>
        <dbReference type="ARBA" id="ARBA00004141"/>
    </source>
</evidence>
<evidence type="ECO:0000256" key="2">
    <source>
        <dbReference type="ARBA" id="ARBA00005982"/>
    </source>
</evidence>
<dbReference type="FunFam" id="1.20.1250.20:FF:000049">
    <property type="entry name" value="Solute carrier family 15 member 2"/>
    <property type="match status" value="1"/>
</dbReference>
<dbReference type="GO" id="GO:0022857">
    <property type="term" value="F:transmembrane transporter activity"/>
    <property type="evidence" value="ECO:0007669"/>
    <property type="project" value="InterPro"/>
</dbReference>
<feature type="transmembrane region" description="Helical" evidence="10">
    <location>
        <begin position="131"/>
        <end position="150"/>
    </location>
</feature>
<keyword evidence="6" id="KW-0653">Protein transport</keyword>
<keyword evidence="8 10" id="KW-0472">Membrane</keyword>
<dbReference type="Proteomes" id="UP000887567">
    <property type="component" value="Unplaced"/>
</dbReference>
<accession>A0A913XFU8</accession>
<dbReference type="GeneID" id="110242466"/>
<evidence type="ECO:0000256" key="9">
    <source>
        <dbReference type="RuleBase" id="RU003755"/>
    </source>
</evidence>
<dbReference type="PANTHER" id="PTHR11654">
    <property type="entry name" value="OLIGOPEPTIDE TRANSPORTER-RELATED"/>
    <property type="match status" value="1"/>
</dbReference>
<dbReference type="GO" id="GO:0016020">
    <property type="term" value="C:membrane"/>
    <property type="evidence" value="ECO:0007669"/>
    <property type="project" value="UniProtKB-SubCell"/>
</dbReference>
<dbReference type="GO" id="GO:0006857">
    <property type="term" value="P:oligopeptide transport"/>
    <property type="evidence" value="ECO:0007669"/>
    <property type="project" value="InterPro"/>
</dbReference>
<dbReference type="AlphaFoldDB" id="A0A913XFU8"/>
<keyword evidence="4 9" id="KW-0812">Transmembrane</keyword>
<dbReference type="Pfam" id="PF00854">
    <property type="entry name" value="PTR2"/>
    <property type="match status" value="1"/>
</dbReference>
<comment type="similarity">
    <text evidence="2 9">Belongs to the major facilitator superfamily. Proton-dependent oligopeptide transporter (POT/PTR) (TC 2.A.17) family.</text>
</comment>
<dbReference type="PROSITE" id="PS01022">
    <property type="entry name" value="PTR2_1"/>
    <property type="match status" value="1"/>
</dbReference>
<keyword evidence="5" id="KW-0571">Peptide transport</keyword>
<evidence type="ECO:0000256" key="6">
    <source>
        <dbReference type="ARBA" id="ARBA00022927"/>
    </source>
</evidence>
<feature type="transmembrane region" description="Helical" evidence="10">
    <location>
        <begin position="101"/>
        <end position="119"/>
    </location>
</feature>
<dbReference type="EnsemblMetazoa" id="XM_021048453.2">
    <property type="protein sequence ID" value="XP_020904112.1"/>
    <property type="gene ID" value="LOC110242466"/>
</dbReference>
<keyword evidence="3 9" id="KW-0813">Transport</keyword>
<sequence length="662" mass="73829">MSEASNGGRSRVSSFDSIDIVDTYEPSSAGHNVETNSSPKISGRAWGRVKKFLLCSIPFPKSIYFIIGNEFCERFSYYGMKAILFIYLSNELNLSKDNSTAIFHSFSMLCYFTPLFGAMLADGWIGKYRTILYISIIYAIGNIIVSITAVPDLGMGERPGPMIGLLLIAIGTGGIKPCVSAFGGDQFSSDQEHLLQSFFSIFYFSINAGSLLSMLITPLLRGDIQCFGKNCYSLAFGVPALLMLVAVILFWGGRHGYKRRPPNGNIVWLVTKATTHALKRKLSNNGSKDHWMDWADDKYDIQLIEDIKALYRVLFMFLPLPFFWTLFDQQGSRWVLQATQMDGSLGALGTLKPDQMQALNPVFIILLIPVFEGIIYKVFFKPMPLKRMCAGMLLAATAFVIAGLVQLKIQASQVDTIPPFGKTDIRFVNSLDSKAWVAMPKYNLTMDPHGKSSTTRLSAPAAFDIVVKAACGNYKSHVNMKERLAYDYIIGCQGNQVTCVLVDRKTSVPAGKASLCIVVNRFDLIDRLFSLEMNGKIMLENVSYTENNNTRCISVPPKHYILEVKDQINKLVGKKAITLDSDVVYTLVLSSNKSDGIFIYKDMKTKLVSMLWQIPQYFVITSGEILFSITARIPTQNPDQFLGSEFQVDEVICKVCVVNHIK</sequence>
<feature type="transmembrane region" description="Helical" evidence="10">
    <location>
        <begin position="162"/>
        <end position="182"/>
    </location>
</feature>
<feature type="transmembrane region" description="Helical" evidence="10">
    <location>
        <begin position="194"/>
        <end position="220"/>
    </location>
</feature>
<comment type="subcellular location">
    <subcellularLocation>
        <location evidence="1 9">Membrane</location>
        <topology evidence="1 9">Multi-pass membrane protein</topology>
    </subcellularLocation>
</comment>
<dbReference type="OrthoDB" id="205993at2759"/>
<dbReference type="SUPFAM" id="SSF103473">
    <property type="entry name" value="MFS general substrate transporter"/>
    <property type="match status" value="1"/>
</dbReference>
<dbReference type="CDD" id="cd17347">
    <property type="entry name" value="MFS_SLC15A1_2_like"/>
    <property type="match status" value="1"/>
</dbReference>
<reference evidence="11" key="1">
    <citation type="submission" date="2022-11" db="UniProtKB">
        <authorList>
            <consortium name="EnsemblMetazoa"/>
        </authorList>
    </citation>
    <scope>IDENTIFICATION</scope>
</reference>
<evidence type="ECO:0000256" key="10">
    <source>
        <dbReference type="SAM" id="Phobius"/>
    </source>
</evidence>
<evidence type="ECO:0000256" key="8">
    <source>
        <dbReference type="ARBA" id="ARBA00023136"/>
    </source>
</evidence>
<dbReference type="InterPro" id="IPR018456">
    <property type="entry name" value="PTR2_symporter_CS"/>
</dbReference>
<feature type="transmembrane region" description="Helical" evidence="10">
    <location>
        <begin position="388"/>
        <end position="407"/>
    </location>
</feature>
<feature type="transmembrane region" description="Helical" evidence="10">
    <location>
        <begin position="358"/>
        <end position="376"/>
    </location>
</feature>
<dbReference type="PROSITE" id="PS01023">
    <property type="entry name" value="PTR2_2"/>
    <property type="match status" value="1"/>
</dbReference>
<organism evidence="11 12">
    <name type="scientific">Exaiptasia diaphana</name>
    <name type="common">Tropical sea anemone</name>
    <name type="synonym">Aiptasia pulchella</name>
    <dbReference type="NCBI Taxonomy" id="2652724"/>
    <lineage>
        <taxon>Eukaryota</taxon>
        <taxon>Metazoa</taxon>
        <taxon>Cnidaria</taxon>
        <taxon>Anthozoa</taxon>
        <taxon>Hexacorallia</taxon>
        <taxon>Actiniaria</taxon>
        <taxon>Aiptasiidae</taxon>
        <taxon>Exaiptasia</taxon>
    </lineage>
</organism>